<keyword evidence="2" id="KW-1185">Reference proteome</keyword>
<reference evidence="1 2" key="1">
    <citation type="submission" date="2021-04" db="EMBL/GenBank/DDBJ databases">
        <authorList>
            <person name="Ivanova A."/>
        </authorList>
    </citation>
    <scope>NUCLEOTIDE SEQUENCE [LARGE SCALE GENOMIC DNA]</scope>
    <source>
        <strain evidence="1 2">G18</strain>
    </source>
</reference>
<gene>
    <name evidence="1" type="ORF">J8F10_02910</name>
</gene>
<name>A0ABS5BKL0_9BACT</name>
<comment type="caution">
    <text evidence="1">The sequence shown here is derived from an EMBL/GenBank/DDBJ whole genome shotgun (WGS) entry which is preliminary data.</text>
</comment>
<dbReference type="RefSeq" id="WP_210652385.1">
    <property type="nucleotide sequence ID" value="NZ_JAGKQQ010000001.1"/>
</dbReference>
<organism evidence="1 2">
    <name type="scientific">Gemmata palustris</name>
    <dbReference type="NCBI Taxonomy" id="2822762"/>
    <lineage>
        <taxon>Bacteria</taxon>
        <taxon>Pseudomonadati</taxon>
        <taxon>Planctomycetota</taxon>
        <taxon>Planctomycetia</taxon>
        <taxon>Gemmatales</taxon>
        <taxon>Gemmataceae</taxon>
        <taxon>Gemmata</taxon>
    </lineage>
</organism>
<sequence length="116" mass="13031">MIRALQPTPLVIEFPEVSDEERAAGIAANEEFKKNVAWWNAHVKEIRDAHTGKFVCVAGQELFVGDDSIEVMARATAAHPYPGYGFVSLRLSTHRGPKIVSPRREWRTTNETCSKH</sequence>
<evidence type="ECO:0008006" key="3">
    <source>
        <dbReference type="Google" id="ProtNLM"/>
    </source>
</evidence>
<proteinExistence type="predicted"/>
<dbReference type="Proteomes" id="UP000676565">
    <property type="component" value="Unassembled WGS sequence"/>
</dbReference>
<accession>A0ABS5BKL0</accession>
<protein>
    <recommendedName>
        <fullName evidence="3">DUF5678 domain-containing protein</fullName>
    </recommendedName>
</protein>
<evidence type="ECO:0000313" key="2">
    <source>
        <dbReference type="Proteomes" id="UP000676565"/>
    </source>
</evidence>
<dbReference type="EMBL" id="JAGKQQ010000001">
    <property type="protein sequence ID" value="MBP3954244.1"/>
    <property type="molecule type" value="Genomic_DNA"/>
</dbReference>
<evidence type="ECO:0000313" key="1">
    <source>
        <dbReference type="EMBL" id="MBP3954244.1"/>
    </source>
</evidence>